<feature type="region of interest" description="Disordered" evidence="7">
    <location>
        <begin position="2094"/>
        <end position="2160"/>
    </location>
</feature>
<evidence type="ECO:0000313" key="9">
    <source>
        <dbReference type="EMBL" id="ORY78271.1"/>
    </source>
</evidence>
<dbReference type="GO" id="GO:0005737">
    <property type="term" value="C:cytoplasm"/>
    <property type="evidence" value="ECO:0007669"/>
    <property type="project" value="UniProtKB-SubCell"/>
</dbReference>
<protein>
    <recommendedName>
        <fullName evidence="8">MSP domain-containing protein</fullName>
    </recommendedName>
</protein>
<evidence type="ECO:0000259" key="8">
    <source>
        <dbReference type="PROSITE" id="PS50202"/>
    </source>
</evidence>
<organism evidence="9 10">
    <name type="scientific">Neocallimastix californiae</name>
    <dbReference type="NCBI Taxonomy" id="1754190"/>
    <lineage>
        <taxon>Eukaryota</taxon>
        <taxon>Fungi</taxon>
        <taxon>Fungi incertae sedis</taxon>
        <taxon>Chytridiomycota</taxon>
        <taxon>Chytridiomycota incertae sedis</taxon>
        <taxon>Neocallimastigomycetes</taxon>
        <taxon>Neocallimastigales</taxon>
        <taxon>Neocallimastigaceae</taxon>
        <taxon>Neocallimastix</taxon>
    </lineage>
</organism>
<accession>A0A1Y2F316</accession>
<keyword evidence="3" id="KW-0963">Cytoplasm</keyword>
<dbReference type="STRING" id="1754190.A0A1Y2F316"/>
<proteinExistence type="predicted"/>
<feature type="domain" description="MSP" evidence="8">
    <location>
        <begin position="395"/>
        <end position="508"/>
    </location>
</feature>
<dbReference type="GO" id="GO:0031514">
    <property type="term" value="C:motile cilium"/>
    <property type="evidence" value="ECO:0007669"/>
    <property type="project" value="UniProtKB-SubCell"/>
</dbReference>
<comment type="caution">
    <text evidence="9">The sequence shown here is derived from an EMBL/GenBank/DDBJ whole genome shotgun (WGS) entry which is preliminary data.</text>
</comment>
<evidence type="ECO:0000256" key="4">
    <source>
        <dbReference type="ARBA" id="ARBA00022846"/>
    </source>
</evidence>
<feature type="compositionally biased region" description="Polar residues" evidence="7">
    <location>
        <begin position="2000"/>
        <end position="2024"/>
    </location>
</feature>
<evidence type="ECO:0000256" key="3">
    <source>
        <dbReference type="ARBA" id="ARBA00022490"/>
    </source>
</evidence>
<dbReference type="InterPro" id="IPR052614">
    <property type="entry name" value="CFAP65"/>
</dbReference>
<evidence type="ECO:0000256" key="1">
    <source>
        <dbReference type="ARBA" id="ARBA00004230"/>
    </source>
</evidence>
<dbReference type="PANTHER" id="PTHR46127">
    <property type="entry name" value="CILIA- AND FLAGELLA-ASSOCIATED PROTEIN 65"/>
    <property type="match status" value="1"/>
</dbReference>
<keyword evidence="4" id="KW-0282">Flagellum</keyword>
<dbReference type="SUPFAM" id="SSF49354">
    <property type="entry name" value="PapD-like"/>
    <property type="match status" value="1"/>
</dbReference>
<dbReference type="Proteomes" id="UP000193920">
    <property type="component" value="Unassembled WGS sequence"/>
</dbReference>
<dbReference type="Gene3D" id="2.60.40.10">
    <property type="entry name" value="Immunoglobulins"/>
    <property type="match status" value="9"/>
</dbReference>
<dbReference type="InterPro" id="IPR056305">
    <property type="entry name" value="Ig_CFAP65_10th"/>
</dbReference>
<dbReference type="OrthoDB" id="415597at2759"/>
<dbReference type="Pfam" id="PF24816">
    <property type="entry name" value="Ig_CFAP65__9th"/>
    <property type="match status" value="1"/>
</dbReference>
<dbReference type="Pfam" id="PF22544">
    <property type="entry name" value="HYDIN_VesB_CFA65-like_Ig"/>
    <property type="match status" value="1"/>
</dbReference>
<dbReference type="InterPro" id="IPR008962">
    <property type="entry name" value="PapD-like_sf"/>
</dbReference>
<dbReference type="InterPro" id="IPR058536">
    <property type="entry name" value="Ig_CFAP65_4th"/>
</dbReference>
<evidence type="ECO:0000256" key="6">
    <source>
        <dbReference type="ARBA" id="ARBA00023273"/>
    </source>
</evidence>
<reference evidence="9 10" key="1">
    <citation type="submission" date="2016-08" db="EMBL/GenBank/DDBJ databases">
        <title>A Parts List for Fungal Cellulosomes Revealed by Comparative Genomics.</title>
        <authorList>
            <consortium name="DOE Joint Genome Institute"/>
            <person name="Haitjema C.H."/>
            <person name="Gilmore S.P."/>
            <person name="Henske J.K."/>
            <person name="Solomon K.V."/>
            <person name="De Groot R."/>
            <person name="Kuo A."/>
            <person name="Mondo S.J."/>
            <person name="Salamov A.A."/>
            <person name="Labutti K."/>
            <person name="Zhao Z."/>
            <person name="Chiniquy J."/>
            <person name="Barry K."/>
            <person name="Brewer H.M."/>
            <person name="Purvine S.O."/>
            <person name="Wright A.T."/>
            <person name="Boxma B."/>
            <person name="Van Alen T."/>
            <person name="Hackstein J.H."/>
            <person name="Baker S.E."/>
            <person name="Grigoriev I.V."/>
            <person name="O'Malley M.A."/>
        </authorList>
    </citation>
    <scope>NUCLEOTIDE SEQUENCE [LARGE SCALE GENOMIC DNA]</scope>
    <source>
        <strain evidence="9 10">G1</strain>
    </source>
</reference>
<dbReference type="PANTHER" id="PTHR46127:SF1">
    <property type="entry name" value="CILIA- AND FLAGELLA-ASSOCIATED PROTEIN 65"/>
    <property type="match status" value="1"/>
</dbReference>
<feature type="compositionally biased region" description="Basic and acidic residues" evidence="7">
    <location>
        <begin position="1028"/>
        <end position="1041"/>
    </location>
</feature>
<keyword evidence="5" id="KW-0969">Cilium</keyword>
<dbReference type="Pfam" id="PF24507">
    <property type="entry name" value="Ig_CFAP65_4th"/>
    <property type="match status" value="1"/>
</dbReference>
<dbReference type="InterPro" id="IPR057470">
    <property type="entry name" value="Ig_CFAP65_7th"/>
</dbReference>
<feature type="region of interest" description="Disordered" evidence="7">
    <location>
        <begin position="1996"/>
        <end position="2041"/>
    </location>
</feature>
<name>A0A1Y2F316_9FUNG</name>
<gene>
    <name evidence="9" type="ORF">LY90DRAFT_664997</name>
</gene>
<dbReference type="Pfam" id="PF24291">
    <property type="entry name" value="Ig_CFAP65"/>
    <property type="match status" value="1"/>
</dbReference>
<evidence type="ECO:0000256" key="7">
    <source>
        <dbReference type="SAM" id="MobiDB-lite"/>
    </source>
</evidence>
<feature type="compositionally biased region" description="Low complexity" evidence="7">
    <location>
        <begin position="2117"/>
        <end position="2137"/>
    </location>
</feature>
<dbReference type="InterPro" id="IPR053879">
    <property type="entry name" value="HYDIN_VesB_CFA65-like_Ig"/>
</dbReference>
<dbReference type="Pfam" id="PF25249">
    <property type="entry name" value="Ig_CFAP65_7th"/>
    <property type="match status" value="1"/>
</dbReference>
<keyword evidence="10" id="KW-1185">Reference proteome</keyword>
<evidence type="ECO:0000256" key="2">
    <source>
        <dbReference type="ARBA" id="ARBA00004496"/>
    </source>
</evidence>
<feature type="domain" description="MSP" evidence="8">
    <location>
        <begin position="1560"/>
        <end position="1704"/>
    </location>
</feature>
<feature type="compositionally biased region" description="Polar residues" evidence="7">
    <location>
        <begin position="2094"/>
        <end position="2115"/>
    </location>
</feature>
<evidence type="ECO:0000256" key="5">
    <source>
        <dbReference type="ARBA" id="ARBA00023069"/>
    </source>
</evidence>
<dbReference type="EMBL" id="MCOG01000017">
    <property type="protein sequence ID" value="ORY78271.1"/>
    <property type="molecule type" value="Genomic_DNA"/>
</dbReference>
<comment type="subcellular location">
    <subcellularLocation>
        <location evidence="1">Cell projection</location>
        <location evidence="1">Cilium</location>
        <location evidence="1">Flagellum</location>
    </subcellularLocation>
    <subcellularLocation>
        <location evidence="2">Cytoplasm</location>
    </subcellularLocation>
</comment>
<dbReference type="InterPro" id="IPR013783">
    <property type="entry name" value="Ig-like_fold"/>
</dbReference>
<sequence length="2338" mass="267985">MIVNAENENDMKLLNIDNISNINNINNINDINDVNDNFNNIKTIYSGRIKIEDITNDNTSNTLNLKPKTLIQKLDSSSIQVLPREKRKALYGIDCISDVVFSKWKVGNEYVKALTLKNITTKTQKIKYVLPNSKTFLLDFPQTITLCAGMSASILITFIPEEKKIYKDVLPIDCSFGRFYINISSAIPKHAIEIPKSMSFGYCPVNEVERKTFVMRNTGELVTNFEWKACEPYHLVPEKGKIEPKKAITIEVSFQPYEASVFKANAICVYGDESDLNSTTLQKCFKIDGIGKFSYINIEENIRDFDFGEIYIGNEVEYPLNIVNYSNVVSNFKITAEDKKTKPVFKFLSTSGSIPPGEVYKTKIIYKPNCPNLQSIEYFNIETVSGNNINIKCSGVGVGPTVSLSTNIVNFNAVEEGSKNTKAFYLRNTSETPAYFNFQIEEGAIFQFDKTSGIINPESELLITVTFQPFKTINYYRRVYCLIENADTLWIDILGTCFNEKRRPVTLSAQNLEAYKKRIDNGLFFLCPENIDEMIKNNFIIMKDNGLAFSTSKTYVQSSKVEEHPYDECIGSSEFYNQDNNQNLEVTLLDTFIDFGSCSMYRIVEGKSIRIVNNTRGNIGCVWILPWETKKTKPEDFIFSVTPKTATILPKSSFQFKVNFKPNMENKFYSTELECYCYYKSMRNFRMVSEQTLTPSWCLTPKIMGNTFPPDINNFLPNIEFSNKIIHFPSIILNKTYYRTIRIQNPGDTIVRYSFMNEDELQELIEDAEIQDNKKKIFSIREANGILTKNEAKLMVVRFEPVEEKIYNVKQNCYLNNSYKNKYELLLKGECDSSSLIFDNDNTVFFKPVCINSSTDKTFNGRNMSNIKLYYKWKIPKNYKNTTIITPTQGIIKPNEIVTMNCIFIPSSIKNWTIRIPCYYSCDINALNDAFDDNDKVKDEYQNIVKRSTLTILGQGIIGSIVSDQPSINYGAVLINTDNEREFMITNPSKCDMDFDIKIYKVKRIVLSEEEKRRIILKRQENIRKKIMEEEKRKNKLDNKDNSNPTNNNSNGNNESNTTNNNINDNKTEKEKLKQRGLSLLNDNSNNNNNINHNLSVITNNTIINNSNINGDNNNTINNDPFVLNNEEEDDTEYLNERDYEKEELIDSNNSEITILGLDNQLSSHAGRNLKIRLNLKEEENYKYRIYYTLNTYKVNVNKTEINTVLKPRTKEKKYYLMEVTAQGVYPSLWINDISSDGYVKSLLWELFDINNFNDLIRKIFIDKELNEEIEENKALIDRNNYDSHTNNHMSEVLCQFGSVINGSPCTDIYVNFNNNSVVPVEWKFQFPNDLQNDIEKWAKGEVTSDEQLKLNLILDNQLFSITPKSGNLLPGESMNVKFTYKHDIVGTHRLPVILKIQNGSITETKDLIITLYGSTIPLNKKSIMFPSMQHRFKDVSISTVYPPIQQYFLRNCGSTNIEYIIDTSPLEKLKKDNYNFEILKCLNSTGIIYPGETQYTEWIFKPLEAKEYSVDIPIHIKDGQTKIVTFTGKGVRYTMPYLYDADLEDPLKEDNDDHISQKQLLKIPNQIVVLSDERIRFGHVPTGSISRRIITIKNISATEKVSFTWNIKDDQDEIKISPRLGTLEPGQSRLCKIRFKPSNQPKVYALNIGCVIVNLTKMDKYYIKKHEVEEIIRKKKYLRKLSLNLINEKSNDLNMSTTKLNYNIRKTKYNPLPPIGSTIKLHENEHDSSNDDFTQKSQNKMNSEEQMLNKSTLALISNDASDLNSKINEYGRIDFPELPKPPNPSNISIEIISESHEPFEYKKHFKNYDNYYFEKETFETENKVLDDDSMSIVFSTVQFILNNILQDLEIQNLTNHLKFETLPYFSQIRAITKPKLSTFDAEAEVQKVETSKLDNLIVSTYGMVDNSMTNESFKRKNDFKPRINSYVNPIAKVKERMNLENNNNNNSQYVTFIEDDYIEAYGLRDESILNELTNLENEEALKSIQYSIIDEGSHDTLAAPSTRSNSHAQSFVDNQSDSQNNLSDDQKEQQKNQDYESNENINPLSQSYVHFNSNPSSKSNINIEHTTSNINQSNSNMTNSNTIIDKSTSSMIQSNQNISGSNPKMNPSGSYDNRTNSDNGYGSENGSESTNGSGSDDGTRSESGKASESGKGGNTVSQSYNTISSQTLSQEKLDIHNNDNNRSHESSTNSLFQNVNDYLMNKSIDRTESLGSIPDDAVLFPEVADGETLKIIQNNEFQNLLEEILESTVFNILQEANAGEFDLTKKPAFCYYKTYNNCRNIIGSDSAINININSINNKSEENEIIEPKKTTNKKPQAQRSKPIISQVQIINTSQPQL</sequence>
<dbReference type="PROSITE" id="PS50202">
    <property type="entry name" value="MSP"/>
    <property type="match status" value="2"/>
</dbReference>
<dbReference type="InterPro" id="IPR056344">
    <property type="entry name" value="Ig_CFAP65-like_9th"/>
</dbReference>
<dbReference type="InterPro" id="IPR000535">
    <property type="entry name" value="MSP_dom"/>
</dbReference>
<feature type="region of interest" description="Disordered" evidence="7">
    <location>
        <begin position="1028"/>
        <end position="1066"/>
    </location>
</feature>
<feature type="compositionally biased region" description="Basic and acidic residues" evidence="7">
    <location>
        <begin position="2025"/>
        <end position="2035"/>
    </location>
</feature>
<keyword evidence="6" id="KW-0966">Cell projection</keyword>
<evidence type="ECO:0000313" key="10">
    <source>
        <dbReference type="Proteomes" id="UP000193920"/>
    </source>
</evidence>
<feature type="compositionally biased region" description="Low complexity" evidence="7">
    <location>
        <begin position="1042"/>
        <end position="1065"/>
    </location>
</feature>